<feature type="domain" description="SET" evidence="2">
    <location>
        <begin position="23"/>
        <end position="228"/>
    </location>
</feature>
<proteinExistence type="predicted"/>
<evidence type="ECO:0000313" key="5">
    <source>
        <dbReference type="Proteomes" id="UP001642484"/>
    </source>
</evidence>
<accession>A0ABP0SAK3</accession>
<organism evidence="4 5">
    <name type="scientific">Durusdinium trenchii</name>
    <dbReference type="NCBI Taxonomy" id="1381693"/>
    <lineage>
        <taxon>Eukaryota</taxon>
        <taxon>Sar</taxon>
        <taxon>Alveolata</taxon>
        <taxon>Dinophyceae</taxon>
        <taxon>Suessiales</taxon>
        <taxon>Symbiodiniaceae</taxon>
        <taxon>Durusdinium</taxon>
    </lineage>
</organism>
<dbReference type="PROSITE" id="PS50280">
    <property type="entry name" value="SET"/>
    <property type="match status" value="1"/>
</dbReference>
<keyword evidence="5" id="KW-1185">Reference proteome</keyword>
<dbReference type="CDD" id="cd10527">
    <property type="entry name" value="SET_LSMT"/>
    <property type="match status" value="1"/>
</dbReference>
<comment type="caution">
    <text evidence="4">The sequence shown here is derived from an EMBL/GenBank/DDBJ whole genome shotgun (WGS) entry which is preliminary data.</text>
</comment>
<gene>
    <name evidence="4" type="ORF">CCMP2556_LOCUS50931</name>
</gene>
<dbReference type="SUPFAM" id="SSF82199">
    <property type="entry name" value="SET domain"/>
    <property type="match status" value="1"/>
</dbReference>
<feature type="compositionally biased region" description="Low complexity" evidence="1">
    <location>
        <begin position="290"/>
        <end position="302"/>
    </location>
</feature>
<dbReference type="InterPro" id="IPR005123">
    <property type="entry name" value="Oxoglu/Fe-dep_dioxygenase_dom"/>
</dbReference>
<feature type="region of interest" description="Disordered" evidence="1">
    <location>
        <begin position="922"/>
        <end position="942"/>
    </location>
</feature>
<dbReference type="EMBL" id="CAXAMN010027217">
    <property type="protein sequence ID" value="CAK9109393.1"/>
    <property type="molecule type" value="Genomic_DNA"/>
</dbReference>
<protein>
    <recommendedName>
        <fullName evidence="6">SET domain-containing protein</fullName>
    </recommendedName>
</protein>
<dbReference type="InterPro" id="IPR046341">
    <property type="entry name" value="SET_dom_sf"/>
</dbReference>
<evidence type="ECO:0008006" key="6">
    <source>
        <dbReference type="Google" id="ProtNLM"/>
    </source>
</evidence>
<dbReference type="Proteomes" id="UP001642484">
    <property type="component" value="Unassembled WGS sequence"/>
</dbReference>
<feature type="compositionally biased region" description="Acidic residues" evidence="1">
    <location>
        <begin position="419"/>
        <end position="431"/>
    </location>
</feature>
<dbReference type="InterPro" id="IPR001214">
    <property type="entry name" value="SET_dom"/>
</dbReference>
<feature type="region of interest" description="Disordered" evidence="1">
    <location>
        <begin position="290"/>
        <end position="316"/>
    </location>
</feature>
<sequence length="995" mass="110050">MPVASSQAIWQLLSENDEAARHLGVGLAQHNGIRTRALSATKDFQQDEVILASDSTRVIRAADLQGRRFEGCPDDACRLALHVAERAKTGRDSFWTKALAAYPSFSEFEALGMPLAASERALAVLNQVPDFQALATSVRQTRGAMLSALESYNRHSTTQLNFADALWGRLVVDSGLGDVRCGPHVAPVLDWVNHSTKPNVRYECHDGRVTLQALRRIRTGEELQASYNQLGPMANFARYGIIEDPGEAKPLSPSSCTRLQIVSLDKEPVLRAASKFAQIHCGDIGARQPAASATATASTPTGAAPPVPKPEPAMETVPPKMGKLELSIQPLTQIPGVSNLLFGPRPFVPLSPSAWDWAAPTALAQPPAPLLALLPLPSLAPARQKRTHLLGFLVEVDSKLLSRNKRQASRIKTAYFEMEAADPQDDDEDGEGQGSNTVQVRCRKTVLLMNSSLSCLLIPRRRRQHIWLTPHELEIRLPEDPPDFCRGWRGSDLRDEQGHLVTNHTNHNSTSAAALRRVWNFQVHGTSPRLQHPCGVLDFEISMGKLALLGTGHDAFERPYEEQPGQWTLAVSACFGQLSSFEERTSRLLQQKALRPFLVPSSRPSLSRARRKSAPRSLGGLARGEVVVKPEFLQPSEASGKFRDGELKKAETVLHAHGSKLDECVPICFVKEVWVHQVSRLAAWEERCAFSVERSEEKNEGEHCLAQGCVAYCGLWQMVQAARDDDLQLLLNVTDRASRLVNDLASERISAFEFAGKVWPHWATFQHYLPGGKHILHPDTDKGEHCMSLAVSFSTHGVDFTGGEIKIYECPPSVPDCGNRGRSRTHVPKERGPFARKLLNGTLLPLRAGEWLWDGEPEAAYHVRQLLRPASGTAMVWLSETVHQVEPVQGGHRKSLFYWFTCKEPLQDAAFDWTGLAQRLRDPTAAREKRSGARPPREGQANCAGLSETWRRVRLRGLIGCQGGEEDGQGWPKKSQGPAEVGKLLRAQWIWHGRR</sequence>
<dbReference type="Pfam" id="PF00856">
    <property type="entry name" value="SET"/>
    <property type="match status" value="1"/>
</dbReference>
<evidence type="ECO:0000259" key="3">
    <source>
        <dbReference type="PROSITE" id="PS51471"/>
    </source>
</evidence>
<feature type="region of interest" description="Disordered" evidence="1">
    <location>
        <begin position="417"/>
        <end position="437"/>
    </location>
</feature>
<feature type="compositionally biased region" description="Basic and acidic residues" evidence="1">
    <location>
        <begin position="922"/>
        <end position="937"/>
    </location>
</feature>
<evidence type="ECO:0000256" key="1">
    <source>
        <dbReference type="SAM" id="MobiDB-lite"/>
    </source>
</evidence>
<feature type="domain" description="Fe2OG dioxygenase" evidence="3">
    <location>
        <begin position="759"/>
        <end position="902"/>
    </location>
</feature>
<dbReference type="Gene3D" id="2.60.120.620">
    <property type="entry name" value="q2cbj1_9rhob like domain"/>
    <property type="match status" value="1"/>
</dbReference>
<dbReference type="PROSITE" id="PS51471">
    <property type="entry name" value="FE2OG_OXY"/>
    <property type="match status" value="1"/>
</dbReference>
<dbReference type="Gene3D" id="3.90.1410.10">
    <property type="entry name" value="set domain protein methyltransferase, domain 1"/>
    <property type="match status" value="1"/>
</dbReference>
<evidence type="ECO:0000259" key="2">
    <source>
        <dbReference type="PROSITE" id="PS50280"/>
    </source>
</evidence>
<evidence type="ECO:0000313" key="4">
    <source>
        <dbReference type="EMBL" id="CAK9109393.1"/>
    </source>
</evidence>
<reference evidence="4 5" key="1">
    <citation type="submission" date="2024-02" db="EMBL/GenBank/DDBJ databases">
        <authorList>
            <person name="Chen Y."/>
            <person name="Shah S."/>
            <person name="Dougan E. K."/>
            <person name="Thang M."/>
            <person name="Chan C."/>
        </authorList>
    </citation>
    <scope>NUCLEOTIDE SEQUENCE [LARGE SCALE GENOMIC DNA]</scope>
</reference>
<name>A0ABP0SAK3_9DINO</name>